<gene>
    <name evidence="5" type="ORF">BISU_1174</name>
</gene>
<dbReference type="InterPro" id="IPR020103">
    <property type="entry name" value="PsdUridine_synth_cat_dom_sf"/>
</dbReference>
<reference evidence="5 6" key="1">
    <citation type="submission" date="2014-03" db="EMBL/GenBank/DDBJ databases">
        <title>Genomics of Bifidobacteria.</title>
        <authorList>
            <person name="Ventura M."/>
            <person name="Milani C."/>
            <person name="Lugli G.A."/>
        </authorList>
    </citation>
    <scope>NUCLEOTIDE SEQUENCE [LARGE SCALE GENOMIC DNA]</scope>
    <source>
        <strain evidence="5 6">LMG 11597</strain>
    </source>
</reference>
<evidence type="ECO:0000256" key="1">
    <source>
        <dbReference type="ARBA" id="ARBA00000073"/>
    </source>
</evidence>
<protein>
    <recommendedName>
        <fullName evidence="2">RNA pseudouridylate synthase</fullName>
    </recommendedName>
    <alternativeName>
        <fullName evidence="3">RNA-uridine isomerase</fullName>
    </alternativeName>
</protein>
<sequence>MTQGHRWVDAEPEIPFDYDVVYEDSGIIVIDKPHFLATTPRGMWYRQTALIRLRERFNEPDIVPAHRLDRATAGIVVFTRKPRLRKTYQMLFQRHMVAKTYECLAPAAPIARPRYGTISRLDPPAVFPLLRRSRIVKRRGILQAYEEPGEVNAETVVRLGDVDGCGAERSAYADRREAQSRWKEHAEDYAAACSDVQAKPAGFHDSNYRAEGRSVIGRQPSDRGFRQRVANARSSRPTRCRRYILEPRTGKTHQLRVHMNALGLPITGDELYPSIKYPDYDDFTAPLQLVARSLAFIDPITDEPRRFVSRVSLG</sequence>
<evidence type="ECO:0000259" key="4">
    <source>
        <dbReference type="Pfam" id="PF00849"/>
    </source>
</evidence>
<dbReference type="PANTHER" id="PTHR21600:SF84">
    <property type="entry name" value="PSEUDOURIDINE SYNTHASE RSUA_RLUA-LIKE DOMAIN-CONTAINING PROTEIN"/>
    <property type="match status" value="1"/>
</dbReference>
<dbReference type="OrthoDB" id="9807829at2"/>
<proteinExistence type="predicted"/>
<dbReference type="GO" id="GO:0009982">
    <property type="term" value="F:pseudouridine synthase activity"/>
    <property type="evidence" value="ECO:0007669"/>
    <property type="project" value="InterPro"/>
</dbReference>
<organism evidence="5 6">
    <name type="scientific">Bifidobacterium subtile</name>
    <dbReference type="NCBI Taxonomy" id="77635"/>
    <lineage>
        <taxon>Bacteria</taxon>
        <taxon>Bacillati</taxon>
        <taxon>Actinomycetota</taxon>
        <taxon>Actinomycetes</taxon>
        <taxon>Bifidobacteriales</taxon>
        <taxon>Bifidobacteriaceae</taxon>
        <taxon>Bifidobacterium</taxon>
    </lineage>
</organism>
<dbReference type="EMBL" id="JGZR01000005">
    <property type="protein sequence ID" value="KFJ04136.1"/>
    <property type="molecule type" value="Genomic_DNA"/>
</dbReference>
<accession>A0A087E8N5</accession>
<dbReference type="PROSITE" id="PS01129">
    <property type="entry name" value="PSI_RLU"/>
    <property type="match status" value="1"/>
</dbReference>
<keyword evidence="6" id="KW-1185">Reference proteome</keyword>
<dbReference type="AlphaFoldDB" id="A0A087E8N5"/>
<dbReference type="Pfam" id="PF00849">
    <property type="entry name" value="PseudoU_synth_2"/>
    <property type="match status" value="1"/>
</dbReference>
<dbReference type="InterPro" id="IPR006224">
    <property type="entry name" value="PsdUridine_synth_RluA-like_CS"/>
</dbReference>
<comment type="catalytic activity">
    <reaction evidence="1">
        <text>a uridine in RNA = a pseudouridine in RNA</text>
        <dbReference type="Rhea" id="RHEA:48348"/>
        <dbReference type="Rhea" id="RHEA-COMP:12068"/>
        <dbReference type="Rhea" id="RHEA-COMP:12069"/>
        <dbReference type="ChEBI" id="CHEBI:65314"/>
        <dbReference type="ChEBI" id="CHEBI:65315"/>
    </reaction>
</comment>
<dbReference type="SUPFAM" id="SSF55120">
    <property type="entry name" value="Pseudouridine synthase"/>
    <property type="match status" value="1"/>
</dbReference>
<feature type="domain" description="Pseudouridine synthase RsuA/RluA-like" evidence="4">
    <location>
        <begin position="27"/>
        <end position="261"/>
    </location>
</feature>
<dbReference type="GO" id="GO:0003723">
    <property type="term" value="F:RNA binding"/>
    <property type="evidence" value="ECO:0007669"/>
    <property type="project" value="InterPro"/>
</dbReference>
<dbReference type="InterPro" id="IPR006145">
    <property type="entry name" value="PsdUridine_synth_RsuA/RluA"/>
</dbReference>
<dbReference type="eggNOG" id="COG0564">
    <property type="taxonomic scope" value="Bacteria"/>
</dbReference>
<dbReference type="GO" id="GO:0000455">
    <property type="term" value="P:enzyme-directed rRNA pseudouridine synthesis"/>
    <property type="evidence" value="ECO:0007669"/>
    <property type="project" value="TreeGrafter"/>
</dbReference>
<dbReference type="STRING" id="77635.BISU_1174"/>
<dbReference type="Proteomes" id="UP000029055">
    <property type="component" value="Unassembled WGS sequence"/>
</dbReference>
<name>A0A087E8N5_9BIFI</name>
<evidence type="ECO:0000256" key="2">
    <source>
        <dbReference type="ARBA" id="ARBA00031870"/>
    </source>
</evidence>
<comment type="caution">
    <text evidence="5">The sequence shown here is derived from an EMBL/GenBank/DDBJ whole genome shotgun (WGS) entry which is preliminary data.</text>
</comment>
<evidence type="ECO:0000313" key="5">
    <source>
        <dbReference type="EMBL" id="KFJ04136.1"/>
    </source>
</evidence>
<dbReference type="RefSeq" id="WP_024463407.1">
    <property type="nucleotide sequence ID" value="NZ_CP062939.1"/>
</dbReference>
<evidence type="ECO:0000313" key="6">
    <source>
        <dbReference type="Proteomes" id="UP000029055"/>
    </source>
</evidence>
<dbReference type="InterPro" id="IPR050188">
    <property type="entry name" value="RluA_PseudoU_synthase"/>
</dbReference>
<dbReference type="GO" id="GO:0140098">
    <property type="term" value="F:catalytic activity, acting on RNA"/>
    <property type="evidence" value="ECO:0007669"/>
    <property type="project" value="UniProtKB-ARBA"/>
</dbReference>
<dbReference type="Gene3D" id="3.30.2350.10">
    <property type="entry name" value="Pseudouridine synthase"/>
    <property type="match status" value="1"/>
</dbReference>
<dbReference type="PANTHER" id="PTHR21600">
    <property type="entry name" value="MITOCHONDRIAL RNA PSEUDOURIDINE SYNTHASE"/>
    <property type="match status" value="1"/>
</dbReference>
<evidence type="ECO:0000256" key="3">
    <source>
        <dbReference type="ARBA" id="ARBA00033164"/>
    </source>
</evidence>